<dbReference type="CDD" id="cd02042">
    <property type="entry name" value="ParAB_family"/>
    <property type="match status" value="1"/>
</dbReference>
<organism evidence="2 3">
    <name type="scientific">Halobacteriovorax marinus</name>
    <dbReference type="NCBI Taxonomy" id="97084"/>
    <lineage>
        <taxon>Bacteria</taxon>
        <taxon>Pseudomonadati</taxon>
        <taxon>Bdellovibrionota</taxon>
        <taxon>Bacteriovoracia</taxon>
        <taxon>Bacteriovoracales</taxon>
        <taxon>Halobacteriovoraceae</taxon>
        <taxon>Halobacteriovorax</taxon>
    </lineage>
</organism>
<dbReference type="InterPro" id="IPR050678">
    <property type="entry name" value="DNA_Partitioning_ATPase"/>
</dbReference>
<name>A0A1Y5FDH6_9BACT</name>
<reference evidence="3" key="1">
    <citation type="journal article" date="2017" name="Proc. Natl. Acad. Sci. U.S.A.">
        <title>Simulation of Deepwater Horizon oil plume reveals substrate specialization within a complex community of hydrocarbon-degraders.</title>
        <authorList>
            <person name="Hu P."/>
            <person name="Dubinsky E.A."/>
            <person name="Probst A.J."/>
            <person name="Wang J."/>
            <person name="Sieber C.M.K."/>
            <person name="Tom L.M."/>
            <person name="Gardinali P."/>
            <person name="Banfield J.F."/>
            <person name="Atlas R.M."/>
            <person name="Andersen G.L."/>
        </authorList>
    </citation>
    <scope>NUCLEOTIDE SEQUENCE [LARGE SCALE GENOMIC DNA]</scope>
</reference>
<dbReference type="InterPro" id="IPR027417">
    <property type="entry name" value="P-loop_NTPase"/>
</dbReference>
<gene>
    <name evidence="2" type="ORF">A9Q84_00050</name>
</gene>
<dbReference type="PANTHER" id="PTHR13696">
    <property type="entry name" value="P-LOOP CONTAINING NUCLEOSIDE TRIPHOSPHATE HYDROLASE"/>
    <property type="match status" value="1"/>
</dbReference>
<dbReference type="Gene3D" id="3.40.50.300">
    <property type="entry name" value="P-loop containing nucleotide triphosphate hydrolases"/>
    <property type="match status" value="1"/>
</dbReference>
<accession>A0A1Y5FDH6</accession>
<dbReference type="SUPFAM" id="SSF52540">
    <property type="entry name" value="P-loop containing nucleoside triphosphate hydrolases"/>
    <property type="match status" value="1"/>
</dbReference>
<dbReference type="Proteomes" id="UP000196531">
    <property type="component" value="Unassembled WGS sequence"/>
</dbReference>
<protein>
    <recommendedName>
        <fullName evidence="1">AAA domain-containing protein</fullName>
    </recommendedName>
</protein>
<dbReference type="InterPro" id="IPR025669">
    <property type="entry name" value="AAA_dom"/>
</dbReference>
<evidence type="ECO:0000259" key="1">
    <source>
        <dbReference type="Pfam" id="PF13614"/>
    </source>
</evidence>
<dbReference type="Pfam" id="PF13614">
    <property type="entry name" value="AAA_31"/>
    <property type="match status" value="1"/>
</dbReference>
<sequence>MITATQLRNAMGLQTNESILKFLDNLPNSEDLSYKRGRSQVLEPEFFQQYLKSSRKNPIKNVHNKIVSIANNKGGVGKTSTTALVAYKASGMGYKTIVIDSDPQGNLTNYLLGEEYEAEYSLYDVFKGYCTVKEALVKVSNNLYIIPSTLDNEFISEAVSAVALPKMLKSNIVGELDADLFLIDTNPSLSDMNLAIHSIADMILTIVNNDSSSVKGLKHVLSKLEQLGYEGSIKAVFNKIDGRENLAQVTERITPLIEKFNFSICSKYMRIDNEIKNAQMNINGAMGVMDMSSKCQTDSLSITLDVLNDLSRQSEVLQ</sequence>
<evidence type="ECO:0000313" key="3">
    <source>
        <dbReference type="Proteomes" id="UP000196531"/>
    </source>
</evidence>
<evidence type="ECO:0000313" key="2">
    <source>
        <dbReference type="EMBL" id="OUS00276.1"/>
    </source>
</evidence>
<dbReference type="EMBL" id="MAAO01000001">
    <property type="protein sequence ID" value="OUS00276.1"/>
    <property type="molecule type" value="Genomic_DNA"/>
</dbReference>
<proteinExistence type="predicted"/>
<feature type="domain" description="AAA" evidence="1">
    <location>
        <begin position="65"/>
        <end position="227"/>
    </location>
</feature>
<comment type="caution">
    <text evidence="2">The sequence shown here is derived from an EMBL/GenBank/DDBJ whole genome shotgun (WGS) entry which is preliminary data.</text>
</comment>
<dbReference type="PANTHER" id="PTHR13696:SF99">
    <property type="entry name" value="COBYRINIC ACID AC-DIAMIDE SYNTHASE"/>
    <property type="match status" value="1"/>
</dbReference>
<dbReference type="AlphaFoldDB" id="A0A1Y5FDH6"/>